<evidence type="ECO:0000313" key="4">
    <source>
        <dbReference type="EMBL" id="EDY56046.1"/>
    </source>
</evidence>
<feature type="region of interest" description="Disordered" evidence="2">
    <location>
        <begin position="451"/>
        <end position="473"/>
    </location>
</feature>
<dbReference type="SMART" id="SM00729">
    <property type="entry name" value="Elp3"/>
    <property type="match status" value="1"/>
</dbReference>
<dbReference type="Pfam" id="PF04055">
    <property type="entry name" value="Radical_SAM"/>
    <property type="match status" value="1"/>
</dbReference>
<gene>
    <name evidence="4" type="ORF">SSEG_02808</name>
</gene>
<organism evidence="4 5">
    <name type="scientific">Streptomyces sviceus (strain ATCC 29083 / DSM 924 / JCM 4929 / NBRC 13980 / NCIMB 11184 / NRRL 5439 / UC 5370)</name>
    <dbReference type="NCBI Taxonomy" id="463191"/>
    <lineage>
        <taxon>Bacteria</taxon>
        <taxon>Bacillati</taxon>
        <taxon>Actinomycetota</taxon>
        <taxon>Actinomycetes</taxon>
        <taxon>Kitasatosporales</taxon>
        <taxon>Streptomycetaceae</taxon>
        <taxon>Streptomyces</taxon>
    </lineage>
</organism>
<dbReference type="GO" id="GO:0006779">
    <property type="term" value="P:porphyrin-containing compound biosynthetic process"/>
    <property type="evidence" value="ECO:0007669"/>
    <property type="project" value="TreeGrafter"/>
</dbReference>
<dbReference type="SUPFAM" id="SSF102114">
    <property type="entry name" value="Radical SAM enzymes"/>
    <property type="match status" value="1"/>
</dbReference>
<dbReference type="InterPro" id="IPR007197">
    <property type="entry name" value="rSAM"/>
</dbReference>
<dbReference type="GO" id="GO:0003824">
    <property type="term" value="F:catalytic activity"/>
    <property type="evidence" value="ECO:0007669"/>
    <property type="project" value="InterPro"/>
</dbReference>
<dbReference type="PROSITE" id="PS51918">
    <property type="entry name" value="RADICAL_SAM"/>
    <property type="match status" value="1"/>
</dbReference>
<dbReference type="InterPro" id="IPR058240">
    <property type="entry name" value="rSAM_sf"/>
</dbReference>
<dbReference type="OrthoDB" id="9808022at2"/>
<keyword evidence="5" id="KW-1185">Reference proteome</keyword>
<dbReference type="InterPro" id="IPR023404">
    <property type="entry name" value="rSAM_horseshoe"/>
</dbReference>
<dbReference type="GO" id="GO:0051539">
    <property type="term" value="F:4 iron, 4 sulfur cluster binding"/>
    <property type="evidence" value="ECO:0007669"/>
    <property type="project" value="TreeGrafter"/>
</dbReference>
<dbReference type="PANTHER" id="PTHR13932:SF5">
    <property type="entry name" value="RADICAL S-ADENOSYL METHIONINE DOMAIN-CONTAINING PROTEIN 1, MITOCHONDRIAL"/>
    <property type="match status" value="1"/>
</dbReference>
<dbReference type="AlphaFoldDB" id="B5HT91"/>
<sequence>MPAEFLFDVNDRGRDAVIDTLMEAENHIPGLVFSYPPLSAWQPAGEQRPTPEELWEGSETFSHNLYIHIPFCRQKCSFCYYSVAVVRDDTTIIWDYLHCLEKEAQSYLQARPGWRIETVFVGGGTPSRLNPEQIAFLFERVIGRFDLSGCREITYECSPDSATLDRIRAMAEHGVNRLSMGVQTLDPEILRKSRRNDSPDEVIRTYYHMADSGVPNVNIDLIAGIEREAFGNMERTMDAVAALDPLPTQITLFTLSVREGSINNRTLLSVDDPARMFRRSLTLYRYAKRRMLDMGYWQYSRNLFPREDWIFHYQDNHWGNNGYVLALGASGYSHSHSHTYLNAFNYREYMRRINSGESAVEKVFPLDEDESLRRHLVLAMKHAELDIRAFESHYPPGSRPLERFRTAFDALECLGIVTRDAERIKYVPEFADLSDRFVRLFYSDEVNSRIRSATGQPPRHAEGGRADSESPARPAATNAFDFVV</sequence>
<dbReference type="InterPro" id="IPR006638">
    <property type="entry name" value="Elp3/MiaA/NifB-like_rSAM"/>
</dbReference>
<proteinExistence type="predicted"/>
<name>B5HT91_STRX2</name>
<feature type="domain" description="Radical SAM core" evidence="3">
    <location>
        <begin position="57"/>
        <end position="290"/>
    </location>
</feature>
<dbReference type="EMBL" id="CM000951">
    <property type="protein sequence ID" value="EDY56046.1"/>
    <property type="molecule type" value="Genomic_DNA"/>
</dbReference>
<dbReference type="CDD" id="cd01335">
    <property type="entry name" value="Radical_SAM"/>
    <property type="match status" value="1"/>
</dbReference>
<dbReference type="Proteomes" id="UP000002785">
    <property type="component" value="Chromosome"/>
</dbReference>
<dbReference type="Gene3D" id="3.80.30.20">
    <property type="entry name" value="tm_1862 like domain"/>
    <property type="match status" value="1"/>
</dbReference>
<evidence type="ECO:0000259" key="3">
    <source>
        <dbReference type="PROSITE" id="PS51918"/>
    </source>
</evidence>
<evidence type="ECO:0000256" key="1">
    <source>
        <dbReference type="ARBA" id="ARBA00017228"/>
    </source>
</evidence>
<evidence type="ECO:0000256" key="2">
    <source>
        <dbReference type="SAM" id="MobiDB-lite"/>
    </source>
</evidence>
<dbReference type="SFLD" id="SFLDG01065">
    <property type="entry name" value="anaerobic_coproporphyrinogen-I"/>
    <property type="match status" value="1"/>
</dbReference>
<protein>
    <recommendedName>
        <fullName evidence="1">Heme chaperone HemW</fullName>
    </recommendedName>
</protein>
<dbReference type="PANTHER" id="PTHR13932">
    <property type="entry name" value="COPROPORPHYRINIGEN III OXIDASE"/>
    <property type="match status" value="1"/>
</dbReference>
<feature type="compositionally biased region" description="Basic and acidic residues" evidence="2">
    <location>
        <begin position="459"/>
        <end position="470"/>
    </location>
</feature>
<dbReference type="eggNOG" id="COG0635">
    <property type="taxonomic scope" value="Bacteria"/>
</dbReference>
<dbReference type="HOGENOM" id="CLU_027579_3_1_11"/>
<dbReference type="GO" id="GO:0005737">
    <property type="term" value="C:cytoplasm"/>
    <property type="evidence" value="ECO:0007669"/>
    <property type="project" value="TreeGrafter"/>
</dbReference>
<dbReference type="RefSeq" id="WP_007385334.1">
    <property type="nucleotide sequence ID" value="NZ_CM000951.1"/>
</dbReference>
<dbReference type="InterPro" id="IPR034505">
    <property type="entry name" value="Coproporphyrinogen-III_oxidase"/>
</dbReference>
<evidence type="ECO:0000313" key="5">
    <source>
        <dbReference type="Proteomes" id="UP000002785"/>
    </source>
</evidence>
<accession>B5HT91</accession>
<reference evidence="4" key="1">
    <citation type="submission" date="2009-10" db="EMBL/GenBank/DDBJ databases">
        <title>The genome sequence of Streptomyces sviceus strain ATCC 29083.</title>
        <authorList>
            <consortium name="The Broad Institute Genome Sequencing Platform"/>
            <consortium name="Broad Institute Microbial Sequencing Center"/>
            <person name="Fischbach M."/>
            <person name="Godfrey P."/>
            <person name="Ward D."/>
            <person name="Young S."/>
            <person name="Zeng Q."/>
            <person name="Koehrsen M."/>
            <person name="Alvarado L."/>
            <person name="Berlin A.M."/>
            <person name="Bochicchio J."/>
            <person name="Borenstein D."/>
            <person name="Chapman S.B."/>
            <person name="Chen Z."/>
            <person name="Engels R."/>
            <person name="Freedman E."/>
            <person name="Gellesch M."/>
            <person name="Goldberg J."/>
            <person name="Griggs A."/>
            <person name="Gujja S."/>
            <person name="Heilman E.R."/>
            <person name="Heiman D.I."/>
            <person name="Hepburn T.A."/>
            <person name="Howarth C."/>
            <person name="Jen D."/>
            <person name="Larson L."/>
            <person name="Lewis B."/>
            <person name="Mehta T."/>
            <person name="Park D."/>
            <person name="Pearson M."/>
            <person name="Richards J."/>
            <person name="Roberts A."/>
            <person name="Saif S."/>
            <person name="Shea T.D."/>
            <person name="Shenoy N."/>
            <person name="Sisk P."/>
            <person name="Stolte C."/>
            <person name="Sykes S.N."/>
            <person name="Thomson T."/>
            <person name="Walk T."/>
            <person name="White J."/>
            <person name="Yandava C."/>
            <person name="Straight P."/>
            <person name="Clardy J."/>
            <person name="Hung D."/>
            <person name="Kolter R."/>
            <person name="Mekalanos J."/>
            <person name="Walker S."/>
            <person name="Walsh C.T."/>
            <person name="Wieland-Brown L.C."/>
            <person name="Haas B."/>
            <person name="Nusbaum C."/>
            <person name="Birren B."/>
        </authorList>
    </citation>
    <scope>NUCLEOTIDE SEQUENCE [LARGE SCALE GENOMIC DNA]</scope>
    <source>
        <strain evidence="4">ATCC 29083</strain>
    </source>
</reference>
<dbReference type="SFLD" id="SFLDS00029">
    <property type="entry name" value="Radical_SAM"/>
    <property type="match status" value="1"/>
</dbReference>